<proteinExistence type="predicted"/>
<evidence type="ECO:0000313" key="2">
    <source>
        <dbReference type="Proteomes" id="UP001056120"/>
    </source>
</evidence>
<sequence>MNVGTIRGGAKAFKLDALLKLADVKGTDGKTTLLHFVVQEIVRSEGVRVSESIIGKINQKGQQRNSQEREEDYRNMGLELVAGLGTELCNVKKTATIDFDVIVSSVSNLSEGMGRLRRLVNEDLLQKEESCSFGESMKSFMKYAVKHLKELEEDEHKVLELVKEITEYFHGNMSKDDANPLRIFVTVRDFLSMLDLVCRELRRSKVFVHPNPLIPFQ</sequence>
<protein>
    <submittedName>
        <fullName evidence="1">Uncharacterized protein</fullName>
    </submittedName>
</protein>
<accession>A0ACB9E7Z6</accession>
<dbReference type="Proteomes" id="UP001056120">
    <property type="component" value="Linkage Group LG18"/>
</dbReference>
<dbReference type="EMBL" id="CM042035">
    <property type="protein sequence ID" value="KAI3754921.1"/>
    <property type="molecule type" value="Genomic_DNA"/>
</dbReference>
<gene>
    <name evidence="1" type="ORF">L1987_54713</name>
</gene>
<comment type="caution">
    <text evidence="1">The sequence shown here is derived from an EMBL/GenBank/DDBJ whole genome shotgun (WGS) entry which is preliminary data.</text>
</comment>
<reference evidence="2" key="1">
    <citation type="journal article" date="2022" name="Mol. Ecol. Resour.">
        <title>The genomes of chicory, endive, great burdock and yacon provide insights into Asteraceae palaeo-polyploidization history and plant inulin production.</title>
        <authorList>
            <person name="Fan W."/>
            <person name="Wang S."/>
            <person name="Wang H."/>
            <person name="Wang A."/>
            <person name="Jiang F."/>
            <person name="Liu H."/>
            <person name="Zhao H."/>
            <person name="Xu D."/>
            <person name="Zhang Y."/>
        </authorList>
    </citation>
    <scope>NUCLEOTIDE SEQUENCE [LARGE SCALE GENOMIC DNA]</scope>
    <source>
        <strain evidence="2">cv. Yunnan</strain>
    </source>
</reference>
<keyword evidence="2" id="KW-1185">Reference proteome</keyword>
<reference evidence="1 2" key="2">
    <citation type="journal article" date="2022" name="Mol. Ecol. Resour.">
        <title>The genomes of chicory, endive, great burdock and yacon provide insights into Asteraceae paleo-polyploidization history and plant inulin production.</title>
        <authorList>
            <person name="Fan W."/>
            <person name="Wang S."/>
            <person name="Wang H."/>
            <person name="Wang A."/>
            <person name="Jiang F."/>
            <person name="Liu H."/>
            <person name="Zhao H."/>
            <person name="Xu D."/>
            <person name="Zhang Y."/>
        </authorList>
    </citation>
    <scope>NUCLEOTIDE SEQUENCE [LARGE SCALE GENOMIC DNA]</scope>
    <source>
        <strain evidence="2">cv. Yunnan</strain>
        <tissue evidence="1">Leaves</tissue>
    </source>
</reference>
<evidence type="ECO:0000313" key="1">
    <source>
        <dbReference type="EMBL" id="KAI3754921.1"/>
    </source>
</evidence>
<organism evidence="1 2">
    <name type="scientific">Smallanthus sonchifolius</name>
    <dbReference type="NCBI Taxonomy" id="185202"/>
    <lineage>
        <taxon>Eukaryota</taxon>
        <taxon>Viridiplantae</taxon>
        <taxon>Streptophyta</taxon>
        <taxon>Embryophyta</taxon>
        <taxon>Tracheophyta</taxon>
        <taxon>Spermatophyta</taxon>
        <taxon>Magnoliopsida</taxon>
        <taxon>eudicotyledons</taxon>
        <taxon>Gunneridae</taxon>
        <taxon>Pentapetalae</taxon>
        <taxon>asterids</taxon>
        <taxon>campanulids</taxon>
        <taxon>Asterales</taxon>
        <taxon>Asteraceae</taxon>
        <taxon>Asteroideae</taxon>
        <taxon>Heliantheae alliance</taxon>
        <taxon>Millerieae</taxon>
        <taxon>Smallanthus</taxon>
    </lineage>
</organism>
<name>A0ACB9E7Z6_9ASTR</name>